<proteinExistence type="inferred from homology"/>
<accession>A0AA36H8U8</accession>
<comment type="similarity">
    <text evidence="2">Belongs to the rad17/RAD24 family.</text>
</comment>
<evidence type="ECO:0000256" key="1">
    <source>
        <dbReference type="ARBA" id="ARBA00004123"/>
    </source>
</evidence>
<keyword evidence="4" id="KW-0227">DNA damage</keyword>
<feature type="compositionally biased region" description="Acidic residues" evidence="8">
    <location>
        <begin position="549"/>
        <end position="572"/>
    </location>
</feature>
<dbReference type="InterPro" id="IPR027417">
    <property type="entry name" value="P-loop_NTPase"/>
</dbReference>
<keyword evidence="5" id="KW-0067">ATP-binding</keyword>
<dbReference type="SUPFAM" id="SSF52540">
    <property type="entry name" value="P-loop containing nucleoside triphosphate hydrolases"/>
    <property type="match status" value="1"/>
</dbReference>
<evidence type="ECO:0000256" key="5">
    <source>
        <dbReference type="ARBA" id="ARBA00022840"/>
    </source>
</evidence>
<evidence type="ECO:0000313" key="10">
    <source>
        <dbReference type="Proteomes" id="UP001176961"/>
    </source>
</evidence>
<dbReference type="PANTHER" id="PTHR12172">
    <property type="entry name" value="CELL CYCLE CHECKPOINT PROTEIN RAD17"/>
    <property type="match status" value="1"/>
</dbReference>
<dbReference type="GO" id="GO:0005634">
    <property type="term" value="C:nucleus"/>
    <property type="evidence" value="ECO:0007669"/>
    <property type="project" value="UniProtKB-SubCell"/>
</dbReference>
<keyword evidence="3" id="KW-0547">Nucleotide-binding</keyword>
<dbReference type="Gene3D" id="3.40.50.300">
    <property type="entry name" value="P-loop containing nucleotide triphosphate hydrolases"/>
    <property type="match status" value="1"/>
</dbReference>
<name>A0AA36H8U8_CYLNA</name>
<protein>
    <recommendedName>
        <fullName evidence="11">Cell cycle checkpoint protein RAD17</fullName>
    </recommendedName>
</protein>
<dbReference type="PANTHER" id="PTHR12172:SF0">
    <property type="entry name" value="CELL CYCLE CHECKPOINT PROTEIN RAD17"/>
    <property type="match status" value="1"/>
</dbReference>
<evidence type="ECO:0000256" key="4">
    <source>
        <dbReference type="ARBA" id="ARBA00022763"/>
    </source>
</evidence>
<dbReference type="GO" id="GO:0033314">
    <property type="term" value="P:mitotic DNA replication checkpoint signaling"/>
    <property type="evidence" value="ECO:0007669"/>
    <property type="project" value="TreeGrafter"/>
</dbReference>
<organism evidence="9 10">
    <name type="scientific">Cylicocyclus nassatus</name>
    <name type="common">Nematode worm</name>
    <dbReference type="NCBI Taxonomy" id="53992"/>
    <lineage>
        <taxon>Eukaryota</taxon>
        <taxon>Metazoa</taxon>
        <taxon>Ecdysozoa</taxon>
        <taxon>Nematoda</taxon>
        <taxon>Chromadorea</taxon>
        <taxon>Rhabditida</taxon>
        <taxon>Rhabditina</taxon>
        <taxon>Rhabditomorpha</taxon>
        <taxon>Strongyloidea</taxon>
        <taxon>Strongylidae</taxon>
        <taxon>Cylicocyclus</taxon>
    </lineage>
</organism>
<dbReference type="GO" id="GO:0006281">
    <property type="term" value="P:DNA repair"/>
    <property type="evidence" value="ECO:0007669"/>
    <property type="project" value="InterPro"/>
</dbReference>
<comment type="subcellular location">
    <subcellularLocation>
        <location evidence="1">Nucleus</location>
    </subcellularLocation>
</comment>
<dbReference type="GO" id="GO:0003689">
    <property type="term" value="F:DNA clamp loader activity"/>
    <property type="evidence" value="ECO:0007669"/>
    <property type="project" value="TreeGrafter"/>
</dbReference>
<comment type="caution">
    <text evidence="9">The sequence shown here is derived from an EMBL/GenBank/DDBJ whole genome shotgun (WGS) entry which is preliminary data.</text>
</comment>
<sequence length="579" mass="66919">MITVGSQSARKRKKPVIIDMGNESDEDIVVVDENEIPKFHTRNLERKINKEKAWSKPLPAVSKLFCIGAVPTKVDELGINPKIVEKLRAVLASKSHCRKVVFVTGPSGSGKSTAIDVVAQSLKLEVLKWERDSTVEVMNVGENSYIKEEDEMECFLRFLRRTSLLEKPKRHRRLEPPKGRLYHIEDLPSLAYRDVLEFRRRLFPYLHDTKNLIVFDLTSRDSSWPMSPRRVFTKSFIAELDISELEFYPAASTFIRKCLRRAVDCMGFHNRLAAKDYRAIEKLANGDIRSGLNIIQFSLLSSRENFTIPNVFEAMSNDELFHMLGVLLYAKRENDGNRFLETELSVREELRRPPSERHIDDVLEMSKASADTVMMFLHEHEPNFAGSVATTRRVFDAMSFCDSISTHWETRILAQDLVSQVCARATTFHNYKANRIARGFYKYIRPKWFRLSTHTQSLTCEMNDVMKTSGSSDSRFGELDVPYLSLMPSFLNGSQYRLVSYLTRPWTFTWETDRSFWDHRLSALHPAYRLAQLRERIDGDSLLPSSQEVDVEEDEEFVIEDSENEAESDDSFNDPVMFD</sequence>
<feature type="region of interest" description="Disordered" evidence="8">
    <location>
        <begin position="542"/>
        <end position="579"/>
    </location>
</feature>
<keyword evidence="10" id="KW-1185">Reference proteome</keyword>
<reference evidence="9" key="1">
    <citation type="submission" date="2023-07" db="EMBL/GenBank/DDBJ databases">
        <authorList>
            <consortium name="CYATHOMIX"/>
        </authorList>
    </citation>
    <scope>NUCLEOTIDE SEQUENCE</scope>
    <source>
        <strain evidence="9">N/A</strain>
    </source>
</reference>
<dbReference type="Pfam" id="PF03215">
    <property type="entry name" value="Rad17"/>
    <property type="match status" value="1"/>
</dbReference>
<dbReference type="EMBL" id="CATQJL010000316">
    <property type="protein sequence ID" value="CAJ0606118.1"/>
    <property type="molecule type" value="Genomic_DNA"/>
</dbReference>
<evidence type="ECO:0008006" key="11">
    <source>
        <dbReference type="Google" id="ProtNLM"/>
    </source>
</evidence>
<dbReference type="GO" id="GO:0000077">
    <property type="term" value="P:DNA damage checkpoint signaling"/>
    <property type="evidence" value="ECO:0007669"/>
    <property type="project" value="TreeGrafter"/>
</dbReference>
<evidence type="ECO:0000256" key="7">
    <source>
        <dbReference type="ARBA" id="ARBA00023306"/>
    </source>
</evidence>
<evidence type="ECO:0000313" key="9">
    <source>
        <dbReference type="EMBL" id="CAJ0606118.1"/>
    </source>
</evidence>
<dbReference type="Proteomes" id="UP001176961">
    <property type="component" value="Unassembled WGS sequence"/>
</dbReference>
<evidence type="ECO:0000256" key="2">
    <source>
        <dbReference type="ARBA" id="ARBA00006168"/>
    </source>
</evidence>
<gene>
    <name evidence="9" type="ORF">CYNAS_LOCUS18101</name>
</gene>
<evidence type="ECO:0000256" key="3">
    <source>
        <dbReference type="ARBA" id="ARBA00022741"/>
    </source>
</evidence>
<keyword evidence="7" id="KW-0131">Cell cycle</keyword>
<evidence type="ECO:0000256" key="6">
    <source>
        <dbReference type="ARBA" id="ARBA00023242"/>
    </source>
</evidence>
<keyword evidence="6" id="KW-0539">Nucleus</keyword>
<dbReference type="AlphaFoldDB" id="A0AA36H8U8"/>
<evidence type="ECO:0000256" key="8">
    <source>
        <dbReference type="SAM" id="MobiDB-lite"/>
    </source>
</evidence>
<dbReference type="GO" id="GO:0005524">
    <property type="term" value="F:ATP binding"/>
    <property type="evidence" value="ECO:0007669"/>
    <property type="project" value="UniProtKB-KW"/>
</dbReference>
<dbReference type="GO" id="GO:0003682">
    <property type="term" value="F:chromatin binding"/>
    <property type="evidence" value="ECO:0007669"/>
    <property type="project" value="TreeGrafter"/>
</dbReference>
<dbReference type="InterPro" id="IPR004582">
    <property type="entry name" value="Checkpoint_prot_Rad17_Rad24"/>
</dbReference>